<organism evidence="2 3">
    <name type="scientific">Candidatus Magnetoglobus multicellularis str. Araruama</name>
    <dbReference type="NCBI Taxonomy" id="890399"/>
    <lineage>
        <taxon>Bacteria</taxon>
        <taxon>Pseudomonadati</taxon>
        <taxon>Thermodesulfobacteriota</taxon>
        <taxon>Desulfobacteria</taxon>
        <taxon>Desulfobacterales</taxon>
        <taxon>Desulfobacteraceae</taxon>
        <taxon>Candidatus Magnetoglobus</taxon>
    </lineage>
</organism>
<evidence type="ECO:0000313" key="2">
    <source>
        <dbReference type="EMBL" id="ETR66200.1"/>
    </source>
</evidence>
<name>A0A1V1NUD8_9BACT</name>
<comment type="caution">
    <text evidence="2">The sequence shown here is derived from an EMBL/GenBank/DDBJ whole genome shotgun (WGS) entry which is preliminary data.</text>
</comment>
<evidence type="ECO:0000313" key="3">
    <source>
        <dbReference type="Proteomes" id="UP000189670"/>
    </source>
</evidence>
<gene>
    <name evidence="2" type="ORF">OMM_05760</name>
</gene>
<sequence length="156" mass="17740">MLSAPRQADITAFLEGLSEAEQEKIQEKCHELLTSEETREAFENNKAVVTQAVMYNQQSYQFASYDLRQDLDIILQGVGRNHGILKYCTNGGTVNDSILNDKDSMLKIIERAYGTFKFASKNLMQDPDFVRKVLDRADFGEFSFVLNAAPNPEKKY</sequence>
<feature type="domain" description="DUF4116" evidence="1">
    <location>
        <begin position="46"/>
        <end position="89"/>
    </location>
</feature>
<accession>A0A1V1NUD8</accession>
<dbReference type="InterPro" id="IPR025197">
    <property type="entry name" value="DUF4116"/>
</dbReference>
<evidence type="ECO:0000259" key="1">
    <source>
        <dbReference type="Pfam" id="PF13475"/>
    </source>
</evidence>
<dbReference type="Proteomes" id="UP000189670">
    <property type="component" value="Unassembled WGS sequence"/>
</dbReference>
<dbReference type="EMBL" id="ATBP01002161">
    <property type="protein sequence ID" value="ETR66200.1"/>
    <property type="molecule type" value="Genomic_DNA"/>
</dbReference>
<reference evidence="3" key="1">
    <citation type="submission" date="2012-11" db="EMBL/GenBank/DDBJ databases">
        <authorList>
            <person name="Lucero-Rivera Y.E."/>
            <person name="Tovar-Ramirez D."/>
        </authorList>
    </citation>
    <scope>NUCLEOTIDE SEQUENCE [LARGE SCALE GENOMIC DNA]</scope>
    <source>
        <strain evidence="3">Araruama</strain>
    </source>
</reference>
<dbReference type="Pfam" id="PF13475">
    <property type="entry name" value="DUF4116"/>
    <property type="match status" value="1"/>
</dbReference>
<proteinExistence type="predicted"/>
<protein>
    <recommendedName>
        <fullName evidence="1">DUF4116 domain-containing protein</fullName>
    </recommendedName>
</protein>
<dbReference type="AlphaFoldDB" id="A0A1V1NUD8"/>